<dbReference type="FunFam" id="1.10.510.10:FF:000240">
    <property type="entry name" value="Lectin-domain containing receptor kinase A4.3"/>
    <property type="match status" value="1"/>
</dbReference>
<evidence type="ECO:0000256" key="12">
    <source>
        <dbReference type="ARBA" id="ARBA00022989"/>
    </source>
</evidence>
<keyword evidence="11 16" id="KW-0067">ATP-binding</keyword>
<comment type="similarity">
    <text evidence="2">In the N-terminal section; belongs to the leguminous lectin family.</text>
</comment>
<evidence type="ECO:0000256" key="4">
    <source>
        <dbReference type="ARBA" id="ARBA00022475"/>
    </source>
</evidence>
<dbReference type="OMA" id="TMKWVME"/>
<dbReference type="PROSITE" id="PS00107">
    <property type="entry name" value="PROTEIN_KINASE_ATP"/>
    <property type="match status" value="1"/>
</dbReference>
<keyword evidence="15" id="KW-0325">Glycoprotein</keyword>
<dbReference type="InterPro" id="IPR008271">
    <property type="entry name" value="Ser/Thr_kinase_AS"/>
</dbReference>
<dbReference type="PANTHER" id="PTHR27007">
    <property type="match status" value="1"/>
</dbReference>
<evidence type="ECO:0000256" key="11">
    <source>
        <dbReference type="ARBA" id="ARBA00022840"/>
    </source>
</evidence>
<dbReference type="InterPro" id="IPR000719">
    <property type="entry name" value="Prot_kinase_dom"/>
</dbReference>
<keyword evidence="8" id="KW-0732">Signal</keyword>
<dbReference type="PROSITE" id="PS50011">
    <property type="entry name" value="PROTEIN_KINASE_DOM"/>
    <property type="match status" value="2"/>
</dbReference>
<dbReference type="FunFam" id="1.10.510.10:FF:000603">
    <property type="entry name" value="Receptor like protein kinase S.2"/>
    <property type="match status" value="1"/>
</dbReference>
<evidence type="ECO:0000256" key="16">
    <source>
        <dbReference type="PROSITE-ProRule" id="PRU10141"/>
    </source>
</evidence>
<evidence type="ECO:0000256" key="15">
    <source>
        <dbReference type="ARBA" id="ARBA00023180"/>
    </source>
</evidence>
<accession>A0AA38L1S3</accession>
<keyword evidence="19" id="KW-1185">Reference proteome</keyword>
<dbReference type="Gene3D" id="1.10.510.10">
    <property type="entry name" value="Transferase(Phosphotransferase) domain 1"/>
    <property type="match status" value="2"/>
</dbReference>
<evidence type="ECO:0000256" key="8">
    <source>
        <dbReference type="ARBA" id="ARBA00022729"/>
    </source>
</evidence>
<comment type="caution">
    <text evidence="18">The sequence shown here is derived from an EMBL/GenBank/DDBJ whole genome shotgun (WGS) entry which is preliminary data.</text>
</comment>
<dbReference type="GO" id="GO:0005886">
    <property type="term" value="C:plasma membrane"/>
    <property type="evidence" value="ECO:0007669"/>
    <property type="project" value="UniProtKB-SubCell"/>
</dbReference>
<keyword evidence="14" id="KW-0675">Receptor</keyword>
<feature type="domain" description="Protein kinase" evidence="17">
    <location>
        <begin position="498"/>
        <end position="777"/>
    </location>
</feature>
<evidence type="ECO:0000256" key="14">
    <source>
        <dbReference type="ARBA" id="ARBA00023170"/>
    </source>
</evidence>
<dbReference type="GO" id="GO:0005524">
    <property type="term" value="F:ATP binding"/>
    <property type="evidence" value="ECO:0007669"/>
    <property type="project" value="UniProtKB-UniRule"/>
</dbReference>
<evidence type="ECO:0000256" key="3">
    <source>
        <dbReference type="ARBA" id="ARBA00010217"/>
    </source>
</evidence>
<dbReference type="CDD" id="cd14066">
    <property type="entry name" value="STKc_IRAK"/>
    <property type="match status" value="2"/>
</dbReference>
<dbReference type="GO" id="GO:0004674">
    <property type="term" value="F:protein serine/threonine kinase activity"/>
    <property type="evidence" value="ECO:0007669"/>
    <property type="project" value="UniProtKB-KW"/>
</dbReference>
<evidence type="ECO:0000256" key="2">
    <source>
        <dbReference type="ARBA" id="ARBA00008536"/>
    </source>
</evidence>
<evidence type="ECO:0000256" key="1">
    <source>
        <dbReference type="ARBA" id="ARBA00004251"/>
    </source>
</evidence>
<sequence>MKNGCFPGRASRFVDSAFERMMRKYEWRLWMGFEWPSGFSLSIRRSLGRFRPRAWRWRLKIWPDRIWSGDGAGKGQNYHDTAGVIIFPYCKFNSQSPRIYSYAELYIATKGFSKDELLGSGGFGSVYRAVLPSDGSIVAVKCVLERGQRRLEKTFEAELAAVGQLRHKNLVSLKGWCFEEDELLLVYDYMPNSSLNTLLFARKGPVLKWETRYKIVGGLAAALCYLHEQLETQILHRDVKASNVMLDSGFNARLGDFGLARWLEHAGHEFDTQKTKNYNQNSIRDFRLAETSRIGGTIGYLSPESLQRHSKSTTKSDVFSFGVVALEVASGRRAIDLSYPDEQIVLVDWVRGLYEDGRILDAGDSRLPDGSYNLHEMNRLLHIGLLCSLNDPSARPTMKWIIQALDGDVELPPLPSFKALPFYASLSSGSSESLSVTDNNDFSKLLTSSSSGSLKPKFVSSDSEEKKINGAISRNYTQLVDAPRQFSLREVLTATENFSEEMMVAEMDFGTAYRGVLRDSNLRVLVKRLGMKTCPALRSRFARELHNLGRLRHRNLVQLRGWCTEKGEVLVIYDYMMNRSLSKMLSFQKKSFVLDWASRYHIVKGLAAGLLYLHEEWEQTVVHKSVTSGNVFLDSDLNPRLGGFALAEFLNQSDDKHSSSGSVRGIFGYMSPEYVASGRATTDADVFSFGVVVLEVVCGKMAVDFRCPQVLLVEWIRNLEKNGMLSNAVDVRLHGRFDVTEMTRLLNVGLVCTRRDSKARPTMRQITHILDGDDRLLMSVQALCGSPEPERDSTS</sequence>
<keyword evidence="7" id="KW-0812">Transmembrane</keyword>
<organism evidence="18 19">
    <name type="scientific">Taxus chinensis</name>
    <name type="common">Chinese yew</name>
    <name type="synonym">Taxus wallichiana var. chinensis</name>
    <dbReference type="NCBI Taxonomy" id="29808"/>
    <lineage>
        <taxon>Eukaryota</taxon>
        <taxon>Viridiplantae</taxon>
        <taxon>Streptophyta</taxon>
        <taxon>Embryophyta</taxon>
        <taxon>Tracheophyta</taxon>
        <taxon>Spermatophyta</taxon>
        <taxon>Pinopsida</taxon>
        <taxon>Pinidae</taxon>
        <taxon>Conifers II</taxon>
        <taxon>Cupressales</taxon>
        <taxon>Taxaceae</taxon>
        <taxon>Taxus</taxon>
    </lineage>
</organism>
<evidence type="ECO:0000256" key="6">
    <source>
        <dbReference type="ARBA" id="ARBA00022679"/>
    </source>
</evidence>
<proteinExistence type="inferred from homology"/>
<dbReference type="Gene3D" id="3.30.200.20">
    <property type="entry name" value="Phosphorylase Kinase, domain 1"/>
    <property type="match status" value="2"/>
</dbReference>
<evidence type="ECO:0000259" key="17">
    <source>
        <dbReference type="PROSITE" id="PS50011"/>
    </source>
</evidence>
<keyword evidence="12" id="KW-1133">Transmembrane helix</keyword>
<keyword evidence="13" id="KW-0472">Membrane</keyword>
<evidence type="ECO:0000256" key="5">
    <source>
        <dbReference type="ARBA" id="ARBA00022527"/>
    </source>
</evidence>
<dbReference type="InterPro" id="IPR001245">
    <property type="entry name" value="Ser-Thr/Tyr_kinase_cat_dom"/>
</dbReference>
<dbReference type="SMART" id="SM00220">
    <property type="entry name" value="S_TKc"/>
    <property type="match status" value="2"/>
</dbReference>
<dbReference type="InterPro" id="IPR017441">
    <property type="entry name" value="Protein_kinase_ATP_BS"/>
</dbReference>
<keyword evidence="10" id="KW-0418">Kinase</keyword>
<dbReference type="GO" id="GO:0002229">
    <property type="term" value="P:defense response to oomycetes"/>
    <property type="evidence" value="ECO:0007669"/>
    <property type="project" value="UniProtKB-ARBA"/>
</dbReference>
<gene>
    <name evidence="18" type="ORF">KI387_027368</name>
</gene>
<keyword evidence="6" id="KW-0808">Transferase</keyword>
<dbReference type="PROSITE" id="PS00108">
    <property type="entry name" value="PROTEIN_KINASE_ST"/>
    <property type="match status" value="1"/>
</dbReference>
<keyword evidence="5" id="KW-0723">Serine/threonine-protein kinase</keyword>
<protein>
    <recommendedName>
        <fullName evidence="17">Protein kinase domain-containing protein</fullName>
    </recommendedName>
</protein>
<keyword evidence="4" id="KW-1003">Cell membrane</keyword>
<dbReference type="Pfam" id="PF07714">
    <property type="entry name" value="PK_Tyr_Ser-Thr"/>
    <property type="match status" value="1"/>
</dbReference>
<dbReference type="AlphaFoldDB" id="A0AA38L1S3"/>
<evidence type="ECO:0000256" key="9">
    <source>
        <dbReference type="ARBA" id="ARBA00022741"/>
    </source>
</evidence>
<feature type="binding site" evidence="16">
    <location>
        <position position="141"/>
    </location>
    <ligand>
        <name>ATP</name>
        <dbReference type="ChEBI" id="CHEBI:30616"/>
    </ligand>
</feature>
<dbReference type="Proteomes" id="UP000824469">
    <property type="component" value="Unassembled WGS sequence"/>
</dbReference>
<feature type="non-terminal residue" evidence="18">
    <location>
        <position position="795"/>
    </location>
</feature>
<feature type="domain" description="Protein kinase" evidence="17">
    <location>
        <begin position="112"/>
        <end position="423"/>
    </location>
</feature>
<keyword evidence="9 16" id="KW-0547">Nucleotide-binding</keyword>
<evidence type="ECO:0000313" key="18">
    <source>
        <dbReference type="EMBL" id="KAH9312333.1"/>
    </source>
</evidence>
<dbReference type="Pfam" id="PF00069">
    <property type="entry name" value="Pkinase"/>
    <property type="match status" value="1"/>
</dbReference>
<reference evidence="18 19" key="1">
    <citation type="journal article" date="2021" name="Nat. Plants">
        <title>The Taxus genome provides insights into paclitaxel biosynthesis.</title>
        <authorList>
            <person name="Xiong X."/>
            <person name="Gou J."/>
            <person name="Liao Q."/>
            <person name="Li Y."/>
            <person name="Zhou Q."/>
            <person name="Bi G."/>
            <person name="Li C."/>
            <person name="Du R."/>
            <person name="Wang X."/>
            <person name="Sun T."/>
            <person name="Guo L."/>
            <person name="Liang H."/>
            <person name="Lu P."/>
            <person name="Wu Y."/>
            <person name="Zhang Z."/>
            <person name="Ro D.K."/>
            <person name="Shang Y."/>
            <person name="Huang S."/>
            <person name="Yan J."/>
        </authorList>
    </citation>
    <scope>NUCLEOTIDE SEQUENCE [LARGE SCALE GENOMIC DNA]</scope>
    <source>
        <strain evidence="18">Ta-2019</strain>
    </source>
</reference>
<evidence type="ECO:0000256" key="13">
    <source>
        <dbReference type="ARBA" id="ARBA00023136"/>
    </source>
</evidence>
<dbReference type="InterPro" id="IPR050528">
    <property type="entry name" value="L-type_Lectin-RKs"/>
</dbReference>
<dbReference type="InterPro" id="IPR011009">
    <property type="entry name" value="Kinase-like_dom_sf"/>
</dbReference>
<comment type="similarity">
    <text evidence="3">In the C-terminal section; belongs to the protein kinase superfamily. Ser/Thr protein kinase family.</text>
</comment>
<name>A0AA38L1S3_TAXCH</name>
<evidence type="ECO:0000313" key="19">
    <source>
        <dbReference type="Proteomes" id="UP000824469"/>
    </source>
</evidence>
<evidence type="ECO:0000256" key="10">
    <source>
        <dbReference type="ARBA" id="ARBA00022777"/>
    </source>
</evidence>
<dbReference type="EMBL" id="JAHRHJ020000006">
    <property type="protein sequence ID" value="KAH9312333.1"/>
    <property type="molecule type" value="Genomic_DNA"/>
</dbReference>
<evidence type="ECO:0000256" key="7">
    <source>
        <dbReference type="ARBA" id="ARBA00022692"/>
    </source>
</evidence>
<dbReference type="SUPFAM" id="SSF56112">
    <property type="entry name" value="Protein kinase-like (PK-like)"/>
    <property type="match status" value="2"/>
</dbReference>
<comment type="subcellular location">
    <subcellularLocation>
        <location evidence="1">Cell membrane</location>
        <topology evidence="1">Single-pass type I membrane protein</topology>
    </subcellularLocation>
</comment>